<dbReference type="AlphaFoldDB" id="A0A7J6VQG1"/>
<accession>A0A7J6VQG1</accession>
<feature type="region of interest" description="Disordered" evidence="1">
    <location>
        <begin position="1"/>
        <end position="37"/>
    </location>
</feature>
<name>A0A7J6VQG1_THATH</name>
<feature type="non-terminal residue" evidence="2">
    <location>
        <position position="1"/>
    </location>
</feature>
<comment type="caution">
    <text evidence="2">The sequence shown here is derived from an EMBL/GenBank/DDBJ whole genome shotgun (WGS) entry which is preliminary data.</text>
</comment>
<evidence type="ECO:0000256" key="1">
    <source>
        <dbReference type="SAM" id="MobiDB-lite"/>
    </source>
</evidence>
<proteinExistence type="predicted"/>
<feature type="compositionally biased region" description="Basic residues" evidence="1">
    <location>
        <begin position="1"/>
        <end position="11"/>
    </location>
</feature>
<feature type="region of interest" description="Disordered" evidence="1">
    <location>
        <begin position="58"/>
        <end position="79"/>
    </location>
</feature>
<gene>
    <name evidence="2" type="ORF">FRX31_023091</name>
</gene>
<organism evidence="2 3">
    <name type="scientific">Thalictrum thalictroides</name>
    <name type="common">Rue-anemone</name>
    <name type="synonym">Anemone thalictroides</name>
    <dbReference type="NCBI Taxonomy" id="46969"/>
    <lineage>
        <taxon>Eukaryota</taxon>
        <taxon>Viridiplantae</taxon>
        <taxon>Streptophyta</taxon>
        <taxon>Embryophyta</taxon>
        <taxon>Tracheophyta</taxon>
        <taxon>Spermatophyta</taxon>
        <taxon>Magnoliopsida</taxon>
        <taxon>Ranunculales</taxon>
        <taxon>Ranunculaceae</taxon>
        <taxon>Thalictroideae</taxon>
        <taxon>Thalictrum</taxon>
    </lineage>
</organism>
<dbReference type="PANTHER" id="PTHR34468:SF3">
    <property type="entry name" value="OS03G0288900 PROTEIN"/>
    <property type="match status" value="1"/>
</dbReference>
<reference evidence="2 3" key="1">
    <citation type="submission" date="2020-06" db="EMBL/GenBank/DDBJ databases">
        <title>Transcriptomic and genomic resources for Thalictrum thalictroides and T. hernandezii: Facilitating candidate gene discovery in an emerging model plant lineage.</title>
        <authorList>
            <person name="Arias T."/>
            <person name="Riano-Pachon D.M."/>
            <person name="Di Stilio V.S."/>
        </authorList>
    </citation>
    <scope>NUCLEOTIDE SEQUENCE [LARGE SCALE GENOMIC DNA]</scope>
    <source>
        <strain evidence="3">cv. WT478/WT964</strain>
        <tissue evidence="2">Leaves</tissue>
    </source>
</reference>
<evidence type="ECO:0000313" key="3">
    <source>
        <dbReference type="Proteomes" id="UP000554482"/>
    </source>
</evidence>
<dbReference type="OrthoDB" id="1918850at2759"/>
<dbReference type="EMBL" id="JABWDY010028165">
    <property type="protein sequence ID" value="KAF5187319.1"/>
    <property type="molecule type" value="Genomic_DNA"/>
</dbReference>
<evidence type="ECO:0000313" key="2">
    <source>
        <dbReference type="EMBL" id="KAF5187319.1"/>
    </source>
</evidence>
<protein>
    <submittedName>
        <fullName evidence="2">Uncharacterized protein</fullName>
    </submittedName>
</protein>
<keyword evidence="3" id="KW-1185">Reference proteome</keyword>
<sequence>KLHPKKAKMAKKLVPTNKTAPKDAPMYRPKRVFGTSRSTNVPTVNIIAEKPVAKQIIGYSRRRQRPKASQDAQIQEKSVVEEDTKNGVISSLSVNVDENSSAKGTKNRSKKNVCFQEPLHQSIPTIGKEEVHTPYALRSTTSSVSKSRLLDTPYHSAENCSKCRLHKLESSSYWLAQIKLAELAEKHFVAATFFRLAHECRAEPVLTLRMELRRYLARHSSLSTETEWNSVSHSYGLLEGESSVGRLDSTHGNPSDDARRYSAFDLD</sequence>
<dbReference type="Proteomes" id="UP000554482">
    <property type="component" value="Unassembled WGS sequence"/>
</dbReference>
<dbReference type="PANTHER" id="PTHR34468">
    <property type="entry name" value="MICROTUBULE-ASSOCIATED FUTSCH-LIKE PROTEIN"/>
    <property type="match status" value="1"/>
</dbReference>